<organism evidence="1 2">
    <name type="scientific">Trema orientale</name>
    <name type="common">Charcoal tree</name>
    <name type="synonym">Celtis orientalis</name>
    <dbReference type="NCBI Taxonomy" id="63057"/>
    <lineage>
        <taxon>Eukaryota</taxon>
        <taxon>Viridiplantae</taxon>
        <taxon>Streptophyta</taxon>
        <taxon>Embryophyta</taxon>
        <taxon>Tracheophyta</taxon>
        <taxon>Spermatophyta</taxon>
        <taxon>Magnoliopsida</taxon>
        <taxon>eudicotyledons</taxon>
        <taxon>Gunneridae</taxon>
        <taxon>Pentapetalae</taxon>
        <taxon>rosids</taxon>
        <taxon>fabids</taxon>
        <taxon>Rosales</taxon>
        <taxon>Cannabaceae</taxon>
        <taxon>Trema</taxon>
    </lineage>
</organism>
<dbReference type="EMBL" id="JXTC01000764">
    <property type="protein sequence ID" value="PON38107.1"/>
    <property type="molecule type" value="Genomic_DNA"/>
</dbReference>
<sequence length="60" mass="6452">TAIAATYLQQLAPQHLKKLGRIGTLAPSCGAVVPNQAFKRVKDPRARTVVRLRGTATLVQ</sequence>
<dbReference type="InParanoid" id="A0A2P5ANJ7"/>
<gene>
    <name evidence="1" type="ORF">TorRG33x02_345870</name>
</gene>
<comment type="caution">
    <text evidence="1">The sequence shown here is derived from an EMBL/GenBank/DDBJ whole genome shotgun (WGS) entry which is preliminary data.</text>
</comment>
<reference evidence="2" key="1">
    <citation type="submission" date="2016-06" db="EMBL/GenBank/DDBJ databases">
        <title>Parallel loss of symbiosis genes in relatives of nitrogen-fixing non-legume Parasponia.</title>
        <authorList>
            <person name="Van Velzen R."/>
            <person name="Holmer R."/>
            <person name="Bu F."/>
            <person name="Rutten L."/>
            <person name="Van Zeijl A."/>
            <person name="Liu W."/>
            <person name="Santuari L."/>
            <person name="Cao Q."/>
            <person name="Sharma T."/>
            <person name="Shen D."/>
            <person name="Roswanjaya Y."/>
            <person name="Wardhani T."/>
            <person name="Kalhor M.S."/>
            <person name="Jansen J."/>
            <person name="Van den Hoogen J."/>
            <person name="Gungor B."/>
            <person name="Hartog M."/>
            <person name="Hontelez J."/>
            <person name="Verver J."/>
            <person name="Yang W.-C."/>
            <person name="Schijlen E."/>
            <person name="Repin R."/>
            <person name="Schilthuizen M."/>
            <person name="Schranz E."/>
            <person name="Heidstra R."/>
            <person name="Miyata K."/>
            <person name="Fedorova E."/>
            <person name="Kohlen W."/>
            <person name="Bisseling T."/>
            <person name="Smit S."/>
            <person name="Geurts R."/>
        </authorList>
    </citation>
    <scope>NUCLEOTIDE SEQUENCE [LARGE SCALE GENOMIC DNA]</scope>
    <source>
        <strain evidence="2">cv. RG33-2</strain>
    </source>
</reference>
<evidence type="ECO:0000313" key="1">
    <source>
        <dbReference type="EMBL" id="PON38107.1"/>
    </source>
</evidence>
<feature type="non-terminal residue" evidence="1">
    <location>
        <position position="1"/>
    </location>
</feature>
<name>A0A2P5ANJ7_TREOI</name>
<protein>
    <submittedName>
        <fullName evidence="1">Uncharacterized protein</fullName>
    </submittedName>
</protein>
<accession>A0A2P5ANJ7</accession>
<dbReference type="Proteomes" id="UP000237000">
    <property type="component" value="Unassembled WGS sequence"/>
</dbReference>
<evidence type="ECO:0000313" key="2">
    <source>
        <dbReference type="Proteomes" id="UP000237000"/>
    </source>
</evidence>
<dbReference type="AlphaFoldDB" id="A0A2P5ANJ7"/>
<keyword evidence="2" id="KW-1185">Reference proteome</keyword>
<proteinExistence type="predicted"/>